<evidence type="ECO:0000313" key="6">
    <source>
        <dbReference type="Proteomes" id="UP000199397"/>
    </source>
</evidence>
<dbReference type="InterPro" id="IPR024615">
    <property type="entry name" value="CRISPR-assoc_Cmr2_N"/>
</dbReference>
<dbReference type="RefSeq" id="WP_093069307.1">
    <property type="nucleotide sequence ID" value="NZ_FNQP01000016.1"/>
</dbReference>
<organism evidence="5 6">
    <name type="scientific">Thiothrix caldifontis</name>
    <dbReference type="NCBI Taxonomy" id="525918"/>
    <lineage>
        <taxon>Bacteria</taxon>
        <taxon>Pseudomonadati</taxon>
        <taxon>Pseudomonadota</taxon>
        <taxon>Gammaproteobacteria</taxon>
        <taxon>Thiotrichales</taxon>
        <taxon>Thiotrichaceae</taxon>
        <taxon>Thiothrix</taxon>
    </lineage>
</organism>
<proteinExistence type="predicted"/>
<feature type="domain" description="Cas10/Cmr2 second palm" evidence="4">
    <location>
        <begin position="627"/>
        <end position="826"/>
    </location>
</feature>
<name>A0A1H4ELY3_9GAMM</name>
<feature type="domain" description="CRISPR-associated protein Cmr2 N-terminal" evidence="3">
    <location>
        <begin position="195"/>
        <end position="323"/>
    </location>
</feature>
<gene>
    <name evidence="5" type="ORF">SAMN05660964_02613</name>
</gene>
<dbReference type="InterPro" id="IPR038242">
    <property type="entry name" value="Cmr2_N"/>
</dbReference>
<dbReference type="Proteomes" id="UP000199397">
    <property type="component" value="Unassembled WGS sequence"/>
</dbReference>
<dbReference type="AlphaFoldDB" id="A0A1H4ELY3"/>
<dbReference type="InterPro" id="IPR054767">
    <property type="entry name" value="Cas10-Cmr2_palm2"/>
</dbReference>
<dbReference type="InterPro" id="IPR013407">
    <property type="entry name" value="CRISPR-assoc_prot_Cmr2"/>
</dbReference>
<evidence type="ECO:0000313" key="5">
    <source>
        <dbReference type="EMBL" id="SEA85242.1"/>
    </source>
</evidence>
<dbReference type="STRING" id="525918.SAMN05660964_02613"/>
<dbReference type="GO" id="GO:0051607">
    <property type="term" value="P:defense response to virus"/>
    <property type="evidence" value="ECO:0007669"/>
    <property type="project" value="UniProtKB-KW"/>
</dbReference>
<dbReference type="Pfam" id="PF22335">
    <property type="entry name" value="Cas10-Cmr2_palm2"/>
    <property type="match status" value="1"/>
</dbReference>
<keyword evidence="6" id="KW-1185">Reference proteome</keyword>
<keyword evidence="1" id="KW-0547">Nucleotide-binding</keyword>
<accession>A0A1H4ELY3</accession>
<dbReference type="InterPro" id="IPR043128">
    <property type="entry name" value="Rev_trsase/Diguanyl_cyclase"/>
</dbReference>
<evidence type="ECO:0000259" key="4">
    <source>
        <dbReference type="Pfam" id="PF22335"/>
    </source>
</evidence>
<dbReference type="OrthoDB" id="9758700at2"/>
<keyword evidence="2" id="KW-0051">Antiviral defense</keyword>
<dbReference type="Gene3D" id="3.30.70.2220">
    <property type="entry name" value="CRISPR-Cas system, Cmr2 subunit, D1 domain, cysteine cluster"/>
    <property type="match status" value="1"/>
</dbReference>
<evidence type="ECO:0000259" key="3">
    <source>
        <dbReference type="Pfam" id="PF12469"/>
    </source>
</evidence>
<dbReference type="EMBL" id="FNQP01000016">
    <property type="protein sequence ID" value="SEA85242.1"/>
    <property type="molecule type" value="Genomic_DNA"/>
</dbReference>
<dbReference type="Gene3D" id="3.30.70.270">
    <property type="match status" value="1"/>
</dbReference>
<evidence type="ECO:0000256" key="2">
    <source>
        <dbReference type="ARBA" id="ARBA00023118"/>
    </source>
</evidence>
<dbReference type="GO" id="GO:0000166">
    <property type="term" value="F:nucleotide binding"/>
    <property type="evidence" value="ECO:0007669"/>
    <property type="project" value="UniProtKB-KW"/>
</dbReference>
<dbReference type="Pfam" id="PF12469">
    <property type="entry name" value="Cmr2_N"/>
    <property type="match status" value="1"/>
</dbReference>
<protein>
    <submittedName>
        <fullName evidence="5">CRISPR-associated protein Cmr2</fullName>
    </submittedName>
</protein>
<reference evidence="5 6" key="1">
    <citation type="submission" date="2016-10" db="EMBL/GenBank/DDBJ databases">
        <authorList>
            <person name="de Groot N.N."/>
        </authorList>
    </citation>
    <scope>NUCLEOTIDE SEQUENCE [LARGE SCALE GENOMIC DNA]</scope>
    <source>
        <strain evidence="5 6">DSM 21228</strain>
    </source>
</reference>
<dbReference type="NCBIfam" id="TIGR02577">
    <property type="entry name" value="cas_TM1794_Cmr2"/>
    <property type="match status" value="1"/>
</dbReference>
<sequence>MSNNNLWKTKLAAWLHDPAEKALILLRDKTGHEWGTVKRLRDELGIDYGDMLKQADWYASAADRPQFPLEKDGKRYAAWTQVDFADKPVLKHPLTGTAFNLGKLDNIQPEHLKKVSEDHFRSLIIKGEGGTPDWKKTLLNYWRFGSDSPAPELNHLWQNLPADTRIPDHSIWAHLDIVSAFAGAMTADKDNTPSLLSVSFGPVQGFIAEARSTSDLWAGSHLLARIAWEGMKVVCEEFGADAVLFPNLRGVPLVDVWLYDQLKTDKDAKVRFEAMDWFKQKTDTNPLFAAALPNRFVALVPADQAKDIAERIERKVRMFVKELGDASLRRILKEIGLDETDDSPYCFTQLKAQLAGFPEVYWAAVPWSLAIKGKQADTTQLHPILSSFYEDSKKVGFLDSDAWKVLQKDIELDGAKFYTPNPGVLYPALYDLLDRVAAAAKSARPFEQLKQKGFRSSLNGEREWLTLDRDHLGWNAERRKKEGTLWTKLAAKRKSWVKGGEHLDALNAIKRVWPSLFAGEVEAIIGAKINRYVVSTHTLALAVTLDKLAEVIGNEPKILHKLAELSRKEDLLSQEAVALPLALNRKVSVNGNFEAIAKRLPSALDADEDGRLAAKLKNILGTAPEAYYGMILLDGDKMGAWVSGDEKTQIPYQDCWHPQIINSGDFKKLVDKNTSLKNYLQEKHQTSPARHRAISEALNQFSIKVARFVVEDCFKGKLIYSGGDDVLAFVCVDDLLPAMTMLRYLYSGKPVPAWIATKLDDRTSKRFDSKNGYLLLDGKLLLTMGEKAEASCGAVVAHHQAPLGYVLRQLRAAESKAKNAGGRNAFSLHVFKRAGGEISVTDKWERSDATDKNAPELLAKLMAMLARNDVSRRAAYHSLTWLKQLPPQPDPDMLKINLAHQFGKQGSKNDRDLAYELAAYVSDHCKENPAGVLENMLMVAEFLARETRHAQQEGVPA</sequence>
<evidence type="ECO:0000256" key="1">
    <source>
        <dbReference type="ARBA" id="ARBA00022741"/>
    </source>
</evidence>